<dbReference type="Pfam" id="PF00137">
    <property type="entry name" value="ATP-synt_C"/>
    <property type="match status" value="1"/>
</dbReference>
<evidence type="ECO:0000313" key="16">
    <source>
        <dbReference type="EMBL" id="OGF20643.1"/>
    </source>
</evidence>
<dbReference type="SUPFAM" id="SSF81333">
    <property type="entry name" value="F1F0 ATP synthase subunit C"/>
    <property type="match status" value="1"/>
</dbReference>
<dbReference type="EMBL" id="MFFS01000082">
    <property type="protein sequence ID" value="OGF20643.1"/>
    <property type="molecule type" value="Genomic_DNA"/>
</dbReference>
<evidence type="ECO:0000256" key="3">
    <source>
        <dbReference type="ARBA" id="ARBA00022448"/>
    </source>
</evidence>
<evidence type="ECO:0000256" key="13">
    <source>
        <dbReference type="ARBA" id="ARBA00025198"/>
    </source>
</evidence>
<evidence type="ECO:0000256" key="14">
    <source>
        <dbReference type="HAMAP-Rule" id="MF_01396"/>
    </source>
</evidence>
<evidence type="ECO:0000256" key="8">
    <source>
        <dbReference type="ARBA" id="ARBA00022989"/>
    </source>
</evidence>
<dbReference type="FunFam" id="1.20.20.10:FF:000004">
    <property type="entry name" value="ATP synthase subunit c"/>
    <property type="match status" value="1"/>
</dbReference>
<evidence type="ECO:0000256" key="9">
    <source>
        <dbReference type="ARBA" id="ARBA00023065"/>
    </source>
</evidence>
<comment type="caution">
    <text evidence="16">The sequence shown here is derived from an EMBL/GenBank/DDBJ whole genome shotgun (WGS) entry which is preliminary data.</text>
</comment>
<evidence type="ECO:0000256" key="6">
    <source>
        <dbReference type="ARBA" id="ARBA00022692"/>
    </source>
</evidence>
<dbReference type="InterPro" id="IPR038662">
    <property type="entry name" value="ATP_synth_F0_csu_sf"/>
</dbReference>
<feature type="transmembrane region" description="Helical" evidence="14">
    <location>
        <begin position="43"/>
        <end position="66"/>
    </location>
</feature>
<comment type="similarity">
    <text evidence="2 14">Belongs to the ATPase C chain family.</text>
</comment>
<feature type="site" description="Reversibly protonated during proton transport" evidence="14">
    <location>
        <position position="51"/>
    </location>
</feature>
<comment type="function">
    <text evidence="13 14">F(1)F(0) ATP synthase produces ATP from ADP in the presence of a proton or sodium gradient. F-type ATPases consist of two structural domains, F(1) containing the extramembraneous catalytic core and F(0) containing the membrane proton channel, linked together by a central stalk and a peripheral stalk. During catalysis, ATP synthesis in the catalytic domain of F(1) is coupled via a rotary mechanism of the central stalk subunits to proton translocation.</text>
</comment>
<dbReference type="InterPro" id="IPR035921">
    <property type="entry name" value="F/V-ATP_Csub_sf"/>
</dbReference>
<dbReference type="InterPro" id="IPR000454">
    <property type="entry name" value="ATP_synth_F0_csu"/>
</dbReference>
<evidence type="ECO:0000256" key="10">
    <source>
        <dbReference type="ARBA" id="ARBA00023121"/>
    </source>
</evidence>
<proteinExistence type="inferred from homology"/>
<keyword evidence="11 14" id="KW-0472">Membrane</keyword>
<evidence type="ECO:0000256" key="11">
    <source>
        <dbReference type="ARBA" id="ARBA00023136"/>
    </source>
</evidence>
<dbReference type="Proteomes" id="UP000178323">
    <property type="component" value="Unassembled WGS sequence"/>
</dbReference>
<evidence type="ECO:0000259" key="15">
    <source>
        <dbReference type="Pfam" id="PF00137"/>
    </source>
</evidence>
<keyword evidence="3 14" id="KW-0813">Transport</keyword>
<keyword evidence="8 14" id="KW-1133">Transmembrane helix</keyword>
<keyword evidence="6 14" id="KW-0812">Transmembrane</keyword>
<dbReference type="HAMAP" id="MF_01396">
    <property type="entry name" value="ATP_synth_c_bact"/>
    <property type="match status" value="1"/>
</dbReference>
<dbReference type="InterPro" id="IPR005953">
    <property type="entry name" value="ATP_synth_csu_bac/chlpt"/>
</dbReference>
<dbReference type="InterPro" id="IPR020537">
    <property type="entry name" value="ATP_synth_F0_csu_DDCD_BS"/>
</dbReference>
<evidence type="ECO:0000256" key="12">
    <source>
        <dbReference type="ARBA" id="ARBA00023310"/>
    </source>
</evidence>
<evidence type="ECO:0000256" key="4">
    <source>
        <dbReference type="ARBA" id="ARBA00022475"/>
    </source>
</evidence>
<reference evidence="16 17" key="1">
    <citation type="journal article" date="2016" name="Nat. Commun.">
        <title>Thousands of microbial genomes shed light on interconnected biogeochemical processes in an aquifer system.</title>
        <authorList>
            <person name="Anantharaman K."/>
            <person name="Brown C.T."/>
            <person name="Hug L.A."/>
            <person name="Sharon I."/>
            <person name="Castelle C.J."/>
            <person name="Probst A.J."/>
            <person name="Thomas B.C."/>
            <person name="Singh A."/>
            <person name="Wilkins M.J."/>
            <person name="Karaoz U."/>
            <person name="Brodie E.L."/>
            <person name="Williams K.H."/>
            <person name="Hubbard S.S."/>
            <person name="Banfield J.F."/>
        </authorList>
    </citation>
    <scope>NUCLEOTIDE SEQUENCE [LARGE SCALE GENOMIC DNA]</scope>
</reference>
<feature type="domain" description="V-ATPase proteolipid subunit C-like" evidence="15">
    <location>
        <begin position="1"/>
        <end position="64"/>
    </location>
</feature>
<evidence type="ECO:0000256" key="2">
    <source>
        <dbReference type="ARBA" id="ARBA00006704"/>
    </source>
</evidence>
<dbReference type="InterPro" id="IPR002379">
    <property type="entry name" value="ATPase_proteolipid_c-like_dom"/>
</dbReference>
<comment type="subcellular location">
    <subcellularLocation>
        <location evidence="14">Cell membrane</location>
        <topology evidence="14">Multi-pass membrane protein</topology>
    </subcellularLocation>
    <subcellularLocation>
        <location evidence="1">Membrane</location>
        <topology evidence="1">Multi-pass membrane protein</topology>
    </subcellularLocation>
</comment>
<keyword evidence="10 14" id="KW-0446">Lipid-binding</keyword>
<dbReference type="PRINTS" id="PR00124">
    <property type="entry name" value="ATPASEC"/>
</dbReference>
<dbReference type="GO" id="GO:0046933">
    <property type="term" value="F:proton-transporting ATP synthase activity, rotational mechanism"/>
    <property type="evidence" value="ECO:0007669"/>
    <property type="project" value="UniProtKB-UniRule"/>
</dbReference>
<evidence type="ECO:0000313" key="17">
    <source>
        <dbReference type="Proteomes" id="UP000178323"/>
    </source>
</evidence>
<dbReference type="GO" id="GO:0045259">
    <property type="term" value="C:proton-transporting ATP synthase complex"/>
    <property type="evidence" value="ECO:0007669"/>
    <property type="project" value="UniProtKB-KW"/>
</dbReference>
<protein>
    <recommendedName>
        <fullName evidence="14">ATP synthase subunit c</fullName>
    </recommendedName>
    <alternativeName>
        <fullName evidence="14">ATP synthase F(0) sector subunit c</fullName>
    </alternativeName>
    <alternativeName>
        <fullName evidence="14">F-type ATPase subunit c</fullName>
        <shortName evidence="14">F-ATPase subunit c</shortName>
    </alternativeName>
    <alternativeName>
        <fullName evidence="14">Lipid-binding protein</fullName>
    </alternativeName>
</protein>
<dbReference type="GO" id="GO:0033177">
    <property type="term" value="C:proton-transporting two-sector ATPase complex, proton-transporting domain"/>
    <property type="evidence" value="ECO:0007669"/>
    <property type="project" value="InterPro"/>
</dbReference>
<keyword evidence="12 14" id="KW-0066">ATP synthesis</keyword>
<dbReference type="PROSITE" id="PS00605">
    <property type="entry name" value="ATPASE_C"/>
    <property type="match status" value="1"/>
</dbReference>
<evidence type="ECO:0000256" key="1">
    <source>
        <dbReference type="ARBA" id="ARBA00004141"/>
    </source>
</evidence>
<name>A0A1F5S2J5_9BACT</name>
<dbReference type="GO" id="GO:0008289">
    <property type="term" value="F:lipid binding"/>
    <property type="evidence" value="ECO:0007669"/>
    <property type="project" value="UniProtKB-KW"/>
</dbReference>
<sequence length="68" mass="6945">MGAAICIAIGVLGASAAMGKIGKSALEGTARQPEMSGKLFTTMLIAMALVEALAIYCLLIAFMLLAKI</sequence>
<dbReference type="AlphaFoldDB" id="A0A1F5S2J5"/>
<dbReference type="NCBIfam" id="TIGR01260">
    <property type="entry name" value="ATP_synt_c"/>
    <property type="match status" value="1"/>
</dbReference>
<dbReference type="PANTHER" id="PTHR10031:SF0">
    <property type="entry name" value="ATPASE PROTEIN 9"/>
    <property type="match status" value="1"/>
</dbReference>
<dbReference type="STRING" id="1797985.A2Y83_03715"/>
<gene>
    <name evidence="14" type="primary">atpE</name>
    <name evidence="16" type="ORF">A2Y83_03715</name>
</gene>
<evidence type="ECO:0000256" key="5">
    <source>
        <dbReference type="ARBA" id="ARBA00022547"/>
    </source>
</evidence>
<dbReference type="GO" id="GO:0005886">
    <property type="term" value="C:plasma membrane"/>
    <property type="evidence" value="ECO:0007669"/>
    <property type="project" value="UniProtKB-SubCell"/>
</dbReference>
<comment type="caution">
    <text evidence="14">Lacks conserved residue(s) required for the propagation of feature annotation.</text>
</comment>
<dbReference type="Gene3D" id="1.20.20.10">
    <property type="entry name" value="F1F0 ATP synthase subunit C"/>
    <property type="match status" value="1"/>
</dbReference>
<keyword evidence="5 14" id="KW-0138">CF(0)</keyword>
<comment type="function">
    <text evidence="14">Key component of the F(0) channel; it plays a direct role in translocation across the membrane. A homomeric c-ring of between 10-14 subunits forms the central stalk rotor element with the F(1) delta and epsilon subunits.</text>
</comment>
<accession>A0A1F5S2J5</accession>
<keyword evidence="9 14" id="KW-0406">Ion transport</keyword>
<evidence type="ECO:0000256" key="7">
    <source>
        <dbReference type="ARBA" id="ARBA00022781"/>
    </source>
</evidence>
<dbReference type="CDD" id="cd18121">
    <property type="entry name" value="ATP-synt_Fo_c"/>
    <property type="match status" value="1"/>
</dbReference>
<keyword evidence="4 14" id="KW-1003">Cell membrane</keyword>
<keyword evidence="7 14" id="KW-0375">Hydrogen ion transport</keyword>
<organism evidence="16 17">
    <name type="scientific">Candidatus Falkowbacteria bacterium RBG_13_39_14</name>
    <dbReference type="NCBI Taxonomy" id="1797985"/>
    <lineage>
        <taxon>Bacteria</taxon>
        <taxon>Candidatus Falkowiibacteriota</taxon>
    </lineage>
</organism>
<dbReference type="PANTHER" id="PTHR10031">
    <property type="entry name" value="ATP SYNTHASE LIPID-BINDING PROTEIN, MITOCHONDRIAL"/>
    <property type="match status" value="1"/>
</dbReference>